<sequence length="401" mass="44606">MEITAVRCVRREGTLSGVDNFVQSRVARPLDVYDEFRDQSGFSVGDIGITEGEGGEIQVSSVFLEIETDAGITGLAGPIGETLAFLTLELEELLVGRDPLETEKHWDLMYRREVDGRKGERMMAISTIDCALWDIKGKHYREPVHRLLGGPTRTELPAYASMFLYDTDPTAVRERAADIEERGYSAQKWFFQHGPGSGEEGKRKNIALAEAAREGAGDDHDLMFDCWMSWGRSYALEMVDRLARYDPAWLEEPVSPDIIDSYADVREAADFPIAGGEHEYTRWGFQELLSRNAIDVAQPDTYWAGGVSELDKICTLCSVHDIPVVIHGFSVPTNVQVTAAQSPTVCPQVEYLPRLNAVTQFFFEDPVEPENGTVPVPDDPGMGIRIDDSKVESETELEFGG</sequence>
<accession>A0A9R1D626</accession>
<dbReference type="InterPro" id="IPR013342">
    <property type="entry name" value="Mandelate_racemase_C"/>
</dbReference>
<keyword evidence="7" id="KW-1185">Reference proteome</keyword>
<evidence type="ECO:0000259" key="5">
    <source>
        <dbReference type="SMART" id="SM00922"/>
    </source>
</evidence>
<gene>
    <name evidence="6" type="ORF">KM295_03295</name>
</gene>
<evidence type="ECO:0000256" key="2">
    <source>
        <dbReference type="ARBA" id="ARBA00022723"/>
    </source>
</evidence>
<dbReference type="Gene3D" id="3.20.20.120">
    <property type="entry name" value="Enolase-like C-terminal domain"/>
    <property type="match status" value="1"/>
</dbReference>
<proteinExistence type="predicted"/>
<evidence type="ECO:0000313" key="7">
    <source>
        <dbReference type="Proteomes" id="UP001139494"/>
    </source>
</evidence>
<name>A0A9R1D626_9EURY</name>
<dbReference type="GO" id="GO:0000287">
    <property type="term" value="F:magnesium ion binding"/>
    <property type="evidence" value="ECO:0007669"/>
    <property type="project" value="TreeGrafter"/>
</dbReference>
<reference evidence="6" key="1">
    <citation type="journal article" date="2023" name="Front. Microbiol.">
        <title>Genomic-based phylogenetic and metabolic analyses of the genus Natronomonas, and description of Natronomonas aquatica sp. nov.</title>
        <authorList>
            <person name="Garcia-Roldan A."/>
            <person name="Duran-Viseras A."/>
            <person name="de la Haba R.R."/>
            <person name="Corral P."/>
            <person name="Sanchez-Porro C."/>
            <person name="Ventosa A."/>
        </authorList>
    </citation>
    <scope>NUCLEOTIDE SEQUENCE</scope>
    <source>
        <strain evidence="6">F2-12</strain>
    </source>
</reference>
<dbReference type="SMART" id="SM00922">
    <property type="entry name" value="MR_MLE"/>
    <property type="match status" value="1"/>
</dbReference>
<dbReference type="GO" id="GO:0016052">
    <property type="term" value="P:carbohydrate catabolic process"/>
    <property type="evidence" value="ECO:0007669"/>
    <property type="project" value="TreeGrafter"/>
</dbReference>
<protein>
    <recommendedName>
        <fullName evidence="5">Mandelate racemase/muconate lactonizing enzyme C-terminal domain-containing protein</fullName>
    </recommendedName>
</protein>
<dbReference type="AlphaFoldDB" id="A0A9R1D626"/>
<dbReference type="Gene3D" id="3.30.390.10">
    <property type="entry name" value="Enolase-like, N-terminal domain"/>
    <property type="match status" value="1"/>
</dbReference>
<evidence type="ECO:0000256" key="1">
    <source>
        <dbReference type="ARBA" id="ARBA00001946"/>
    </source>
</evidence>
<evidence type="ECO:0000313" key="6">
    <source>
        <dbReference type="EMBL" id="MCQ4332527.1"/>
    </source>
</evidence>
<dbReference type="GO" id="GO:0016836">
    <property type="term" value="F:hydro-lyase activity"/>
    <property type="evidence" value="ECO:0007669"/>
    <property type="project" value="TreeGrafter"/>
</dbReference>
<feature type="region of interest" description="Disordered" evidence="4">
    <location>
        <begin position="369"/>
        <end position="401"/>
    </location>
</feature>
<dbReference type="InterPro" id="IPR013341">
    <property type="entry name" value="Mandelate_racemase_N_dom"/>
</dbReference>
<dbReference type="SUPFAM" id="SSF51604">
    <property type="entry name" value="Enolase C-terminal domain-like"/>
    <property type="match status" value="1"/>
</dbReference>
<dbReference type="PANTHER" id="PTHR13794:SF58">
    <property type="entry name" value="MITOCHONDRIAL ENOLASE SUPERFAMILY MEMBER 1"/>
    <property type="match status" value="1"/>
</dbReference>
<dbReference type="InterPro" id="IPR029017">
    <property type="entry name" value="Enolase-like_N"/>
</dbReference>
<comment type="cofactor">
    <cofactor evidence="1">
        <name>Mg(2+)</name>
        <dbReference type="ChEBI" id="CHEBI:18420"/>
    </cofactor>
</comment>
<evidence type="ECO:0000256" key="3">
    <source>
        <dbReference type="ARBA" id="ARBA00022842"/>
    </source>
</evidence>
<dbReference type="EMBL" id="JAHLKM010000002">
    <property type="protein sequence ID" value="MCQ4332527.1"/>
    <property type="molecule type" value="Genomic_DNA"/>
</dbReference>
<dbReference type="InterPro" id="IPR029065">
    <property type="entry name" value="Enolase_C-like"/>
</dbReference>
<dbReference type="SFLD" id="SFLDS00001">
    <property type="entry name" value="Enolase"/>
    <property type="match status" value="1"/>
</dbReference>
<dbReference type="RefSeq" id="WP_256028454.1">
    <property type="nucleotide sequence ID" value="NZ_JAHLKM010000002.1"/>
</dbReference>
<organism evidence="6 7">
    <name type="scientific">Natronomonas aquatica</name>
    <dbReference type="NCBI Taxonomy" id="2841590"/>
    <lineage>
        <taxon>Archaea</taxon>
        <taxon>Methanobacteriati</taxon>
        <taxon>Methanobacteriota</taxon>
        <taxon>Stenosarchaea group</taxon>
        <taxon>Halobacteria</taxon>
        <taxon>Halobacteriales</taxon>
        <taxon>Natronomonadaceae</taxon>
        <taxon>Natronomonas</taxon>
    </lineage>
</organism>
<dbReference type="InterPro" id="IPR046945">
    <property type="entry name" value="RHMD-like"/>
</dbReference>
<evidence type="ECO:0000256" key="4">
    <source>
        <dbReference type="SAM" id="MobiDB-lite"/>
    </source>
</evidence>
<dbReference type="Pfam" id="PF02746">
    <property type="entry name" value="MR_MLE_N"/>
    <property type="match status" value="1"/>
</dbReference>
<dbReference type="PANTHER" id="PTHR13794">
    <property type="entry name" value="ENOLASE SUPERFAMILY, MANDELATE RACEMASE"/>
    <property type="match status" value="1"/>
</dbReference>
<dbReference type="Proteomes" id="UP001139494">
    <property type="component" value="Unassembled WGS sequence"/>
</dbReference>
<feature type="domain" description="Mandelate racemase/muconate lactonizing enzyme C-terminal" evidence="5">
    <location>
        <begin position="169"/>
        <end position="272"/>
    </location>
</feature>
<dbReference type="SFLD" id="SFLDG00179">
    <property type="entry name" value="mandelate_racemase"/>
    <property type="match status" value="1"/>
</dbReference>
<dbReference type="InterPro" id="IPR036849">
    <property type="entry name" value="Enolase-like_C_sf"/>
</dbReference>
<comment type="caution">
    <text evidence="6">The sequence shown here is derived from an EMBL/GenBank/DDBJ whole genome shotgun (WGS) entry which is preliminary data.</text>
</comment>
<keyword evidence="2" id="KW-0479">Metal-binding</keyword>
<dbReference type="SUPFAM" id="SSF54826">
    <property type="entry name" value="Enolase N-terminal domain-like"/>
    <property type="match status" value="1"/>
</dbReference>
<keyword evidence="3" id="KW-0460">Magnesium</keyword>
<dbReference type="Pfam" id="PF13378">
    <property type="entry name" value="MR_MLE_C"/>
    <property type="match status" value="1"/>
</dbReference>